<evidence type="ECO:0000313" key="2">
    <source>
        <dbReference type="EMBL" id="EZA52403.1"/>
    </source>
</evidence>
<feature type="compositionally biased region" description="Basic and acidic residues" evidence="1">
    <location>
        <begin position="1"/>
        <end position="28"/>
    </location>
</feature>
<evidence type="ECO:0000256" key="1">
    <source>
        <dbReference type="SAM" id="MobiDB-lite"/>
    </source>
</evidence>
<name>A0A026W8U5_OOCBI</name>
<feature type="non-terminal residue" evidence="2">
    <location>
        <position position="1"/>
    </location>
</feature>
<feature type="compositionally biased region" description="Basic and acidic residues" evidence="1">
    <location>
        <begin position="45"/>
        <end position="55"/>
    </location>
</feature>
<feature type="region of interest" description="Disordered" evidence="1">
    <location>
        <begin position="1"/>
        <end position="66"/>
    </location>
</feature>
<evidence type="ECO:0000313" key="3">
    <source>
        <dbReference type="Proteomes" id="UP000053097"/>
    </source>
</evidence>
<keyword evidence="3" id="KW-1185">Reference proteome</keyword>
<reference evidence="2 3" key="1">
    <citation type="journal article" date="2014" name="Curr. Biol.">
        <title>The genome of the clonal raider ant Cerapachys biroi.</title>
        <authorList>
            <person name="Oxley P.R."/>
            <person name="Ji L."/>
            <person name="Fetter-Pruneda I."/>
            <person name="McKenzie S.K."/>
            <person name="Li C."/>
            <person name="Hu H."/>
            <person name="Zhang G."/>
            <person name="Kronauer D.J."/>
        </authorList>
    </citation>
    <scope>NUCLEOTIDE SEQUENCE [LARGE SCALE GENOMIC DNA]</scope>
</reference>
<accession>A0A026W8U5</accession>
<dbReference type="Proteomes" id="UP000053097">
    <property type="component" value="Unassembled WGS sequence"/>
</dbReference>
<sequence>TSNRRQQEHPERGAVHLGAHREHDRTSHLAEGGQPRPERRHGHQGHPDGQQRVEEVAELQDAQSHDAHAVHVLSSFAGVVERREEHDRGVSDRLGEVLASHRHVDRADEREVAQGQGEQLQQDAASVEDVAVVAAVEAAVATGAVASREHEAATHVVHALPVTAAATLDARRGRDDALDPGGSATGETLARATRLRVAPRTGATAGAVAAADRCFVGAEDAQTDVPSARFRVRHVHVRRLGRVDVHVRRGDALRANAGAAGSDVGVVACGRRKERRLRRLRSQK</sequence>
<dbReference type="AlphaFoldDB" id="A0A026W8U5"/>
<dbReference type="EMBL" id="KK107341">
    <property type="protein sequence ID" value="EZA52403.1"/>
    <property type="molecule type" value="Genomic_DNA"/>
</dbReference>
<proteinExistence type="predicted"/>
<organism evidence="2 3">
    <name type="scientific">Ooceraea biroi</name>
    <name type="common">Clonal raider ant</name>
    <name type="synonym">Cerapachys biroi</name>
    <dbReference type="NCBI Taxonomy" id="2015173"/>
    <lineage>
        <taxon>Eukaryota</taxon>
        <taxon>Metazoa</taxon>
        <taxon>Ecdysozoa</taxon>
        <taxon>Arthropoda</taxon>
        <taxon>Hexapoda</taxon>
        <taxon>Insecta</taxon>
        <taxon>Pterygota</taxon>
        <taxon>Neoptera</taxon>
        <taxon>Endopterygota</taxon>
        <taxon>Hymenoptera</taxon>
        <taxon>Apocrita</taxon>
        <taxon>Aculeata</taxon>
        <taxon>Formicoidea</taxon>
        <taxon>Formicidae</taxon>
        <taxon>Dorylinae</taxon>
        <taxon>Ooceraea</taxon>
    </lineage>
</organism>
<gene>
    <name evidence="2" type="ORF">X777_08546</name>
</gene>
<protein>
    <submittedName>
        <fullName evidence="2">Uncharacterized protein</fullName>
    </submittedName>
</protein>